<dbReference type="PRINTS" id="PR00359">
    <property type="entry name" value="BP450"/>
</dbReference>
<accession>A0A8J3BBD3</accession>
<dbReference type="GO" id="GO:0004497">
    <property type="term" value="F:monooxygenase activity"/>
    <property type="evidence" value="ECO:0007669"/>
    <property type="project" value="InterPro"/>
</dbReference>
<sequence length="410" mass="43677">MRTLLTEAGRRDPYPVYERLRALGPVLAMPGGRLTTSYAVCAGILRDPAWHTLDAAWRDAHEPGWRADAGRVGLSRTLLSLNGDAHALARRHCATLIAPHAGDATRALVADIVDEHVDRIARQTRGGGVADAAAVLGADLPIAVACAVLGLPRRDAPAVGAVAAGIAGSFGPAGAATDRRAARALRDWRAYWDELVRGARRVPGGAVGRLCDTVDPALAEHLPYLVAFFAGAAYETTAGLLPEAVLALHRNPDAAARLAARPERIPDAVEELARLVTPAQFTQRYPTRDAEVAGVRFRAGQPVRLVLAAANRDPDVFDAPAVFRPGRPGRHLAFSAGPHYCQGAGLARHECALLIAALLDRLPDLCPVDGGRYGGDIAFRRLRALPVRRAPVPRQAPRPVRTVEAREALR</sequence>
<dbReference type="GO" id="GO:0005506">
    <property type="term" value="F:iron ion binding"/>
    <property type="evidence" value="ECO:0007669"/>
    <property type="project" value="InterPro"/>
</dbReference>
<reference evidence="2" key="2">
    <citation type="submission" date="2020-09" db="EMBL/GenBank/DDBJ databases">
        <authorList>
            <person name="Sun Q."/>
            <person name="Ohkuma M."/>
        </authorList>
    </citation>
    <scope>NUCLEOTIDE SEQUENCE</scope>
    <source>
        <strain evidence="2">JCM 3090</strain>
    </source>
</reference>
<comment type="caution">
    <text evidence="2">The sequence shown here is derived from an EMBL/GenBank/DDBJ whole genome shotgun (WGS) entry which is preliminary data.</text>
</comment>
<dbReference type="GO" id="GO:0016705">
    <property type="term" value="F:oxidoreductase activity, acting on paired donors, with incorporation or reduction of molecular oxygen"/>
    <property type="evidence" value="ECO:0007669"/>
    <property type="project" value="InterPro"/>
</dbReference>
<evidence type="ECO:0000313" key="2">
    <source>
        <dbReference type="EMBL" id="GGK02633.1"/>
    </source>
</evidence>
<dbReference type="InterPro" id="IPR036396">
    <property type="entry name" value="Cyt_P450_sf"/>
</dbReference>
<dbReference type="GO" id="GO:0020037">
    <property type="term" value="F:heme binding"/>
    <property type="evidence" value="ECO:0007669"/>
    <property type="project" value="InterPro"/>
</dbReference>
<proteinExistence type="inferred from homology"/>
<organism evidence="2 3">
    <name type="scientific">Pilimelia anulata</name>
    <dbReference type="NCBI Taxonomy" id="53371"/>
    <lineage>
        <taxon>Bacteria</taxon>
        <taxon>Bacillati</taxon>
        <taxon>Actinomycetota</taxon>
        <taxon>Actinomycetes</taxon>
        <taxon>Micromonosporales</taxon>
        <taxon>Micromonosporaceae</taxon>
        <taxon>Pilimelia</taxon>
    </lineage>
</organism>
<dbReference type="SUPFAM" id="SSF48264">
    <property type="entry name" value="Cytochrome P450"/>
    <property type="match status" value="1"/>
</dbReference>
<dbReference type="PANTHER" id="PTHR46696:SF1">
    <property type="entry name" value="CYTOCHROME P450 YJIB-RELATED"/>
    <property type="match status" value="1"/>
</dbReference>
<dbReference type="Proteomes" id="UP000649739">
    <property type="component" value="Unassembled WGS sequence"/>
</dbReference>
<reference evidence="2" key="1">
    <citation type="journal article" date="2014" name="Int. J. Syst. Evol. Microbiol.">
        <title>Complete genome sequence of Corynebacterium casei LMG S-19264T (=DSM 44701T), isolated from a smear-ripened cheese.</title>
        <authorList>
            <consortium name="US DOE Joint Genome Institute (JGI-PGF)"/>
            <person name="Walter F."/>
            <person name="Albersmeier A."/>
            <person name="Kalinowski J."/>
            <person name="Ruckert C."/>
        </authorList>
    </citation>
    <scope>NUCLEOTIDE SEQUENCE</scope>
    <source>
        <strain evidence="2">JCM 3090</strain>
    </source>
</reference>
<dbReference type="InterPro" id="IPR001128">
    <property type="entry name" value="Cyt_P450"/>
</dbReference>
<protein>
    <submittedName>
        <fullName evidence="2">Cytochrome P450</fullName>
    </submittedName>
</protein>
<dbReference type="AlphaFoldDB" id="A0A8J3BBD3"/>
<keyword evidence="3" id="KW-1185">Reference proteome</keyword>
<dbReference type="Pfam" id="PF00067">
    <property type="entry name" value="p450"/>
    <property type="match status" value="1"/>
</dbReference>
<evidence type="ECO:0000313" key="3">
    <source>
        <dbReference type="Proteomes" id="UP000649739"/>
    </source>
</evidence>
<dbReference type="Gene3D" id="1.10.630.10">
    <property type="entry name" value="Cytochrome P450"/>
    <property type="match status" value="1"/>
</dbReference>
<dbReference type="InterPro" id="IPR002397">
    <property type="entry name" value="Cyt_P450_B"/>
</dbReference>
<dbReference type="PANTHER" id="PTHR46696">
    <property type="entry name" value="P450, PUTATIVE (EUROFUNG)-RELATED"/>
    <property type="match status" value="1"/>
</dbReference>
<evidence type="ECO:0000256" key="1">
    <source>
        <dbReference type="ARBA" id="ARBA00010617"/>
    </source>
</evidence>
<dbReference type="EMBL" id="BMQB01000008">
    <property type="protein sequence ID" value="GGK02633.1"/>
    <property type="molecule type" value="Genomic_DNA"/>
</dbReference>
<gene>
    <name evidence="2" type="ORF">GCM10010123_35720</name>
</gene>
<comment type="similarity">
    <text evidence="1">Belongs to the cytochrome P450 family.</text>
</comment>
<name>A0A8J3BBD3_9ACTN</name>